<dbReference type="InterPro" id="IPR017871">
    <property type="entry name" value="ABC_transporter-like_CS"/>
</dbReference>
<evidence type="ECO:0000259" key="8">
    <source>
        <dbReference type="PROSITE" id="PS50893"/>
    </source>
</evidence>
<feature type="domain" description="ABC transporter" evidence="8">
    <location>
        <begin position="355"/>
        <end position="605"/>
    </location>
</feature>
<evidence type="ECO:0000256" key="5">
    <source>
        <dbReference type="ARBA" id="ARBA00022989"/>
    </source>
</evidence>
<keyword evidence="2 7" id="KW-0812">Transmembrane</keyword>
<dbReference type="Gene3D" id="3.40.50.300">
    <property type="entry name" value="P-loop containing nucleotide triphosphate hydrolases"/>
    <property type="match status" value="1"/>
</dbReference>
<proteinExistence type="predicted"/>
<dbReference type="NCBIfam" id="TIGR02868">
    <property type="entry name" value="CydC"/>
    <property type="match status" value="1"/>
</dbReference>
<evidence type="ECO:0000256" key="2">
    <source>
        <dbReference type="ARBA" id="ARBA00022692"/>
    </source>
</evidence>
<feature type="transmembrane region" description="Helical" evidence="7">
    <location>
        <begin position="153"/>
        <end position="179"/>
    </location>
</feature>
<evidence type="ECO:0000256" key="4">
    <source>
        <dbReference type="ARBA" id="ARBA00022840"/>
    </source>
</evidence>
<name>A0ABP7YZ78_9ACTN</name>
<keyword evidence="5 7" id="KW-1133">Transmembrane helix</keyword>
<dbReference type="EMBL" id="BAABDO010000049">
    <property type="protein sequence ID" value="GAA4144138.1"/>
    <property type="molecule type" value="Genomic_DNA"/>
</dbReference>
<evidence type="ECO:0000256" key="6">
    <source>
        <dbReference type="ARBA" id="ARBA00023136"/>
    </source>
</evidence>
<dbReference type="PROSITE" id="PS50929">
    <property type="entry name" value="ABC_TM1F"/>
    <property type="match status" value="1"/>
</dbReference>
<evidence type="ECO:0000259" key="9">
    <source>
        <dbReference type="PROSITE" id="PS50929"/>
    </source>
</evidence>
<evidence type="ECO:0000256" key="7">
    <source>
        <dbReference type="SAM" id="Phobius"/>
    </source>
</evidence>
<dbReference type="RefSeq" id="WP_345022432.1">
    <property type="nucleotide sequence ID" value="NZ_BAABDO010000049.1"/>
</dbReference>
<feature type="transmembrane region" description="Helical" evidence="7">
    <location>
        <begin position="293"/>
        <end position="314"/>
    </location>
</feature>
<feature type="transmembrane region" description="Helical" evidence="7">
    <location>
        <begin position="69"/>
        <end position="87"/>
    </location>
</feature>
<feature type="transmembrane region" description="Helical" evidence="7">
    <location>
        <begin position="37"/>
        <end position="63"/>
    </location>
</feature>
<dbReference type="InterPro" id="IPR014223">
    <property type="entry name" value="ABC_CydC/D"/>
</dbReference>
<dbReference type="Gene3D" id="1.20.1560.10">
    <property type="entry name" value="ABC transporter type 1, transmembrane domain"/>
    <property type="match status" value="1"/>
</dbReference>
<feature type="domain" description="ABC transmembrane type-1" evidence="9">
    <location>
        <begin position="38"/>
        <end position="325"/>
    </location>
</feature>
<reference evidence="11" key="1">
    <citation type="journal article" date="2019" name="Int. J. Syst. Evol. Microbiol.">
        <title>The Global Catalogue of Microorganisms (GCM) 10K type strain sequencing project: providing services to taxonomists for standard genome sequencing and annotation.</title>
        <authorList>
            <consortium name="The Broad Institute Genomics Platform"/>
            <consortium name="The Broad Institute Genome Sequencing Center for Infectious Disease"/>
            <person name="Wu L."/>
            <person name="Ma J."/>
        </authorList>
    </citation>
    <scope>NUCLEOTIDE SEQUENCE [LARGE SCALE GENOMIC DNA]</scope>
    <source>
        <strain evidence="11">JCM 17316</strain>
    </source>
</reference>
<sequence>MTGTTSVTQTADVTGSGGGVRALRGLAGVVRPYAGRLVWAMAAGVAAELCGLGLVAAAAWLIARAAQQPTMAALSLAIVAVRGFALGKGALRYLERLAGHDVALRALARLRGQVFDALAARGPAAAGGRVSRDLGDAQVLSGLVSDVEAVQDLLLRCVLPAVTAVVCGAAGVAVCAMAVPSAAVPLAAGLLVGGVVLPWAAWTAGALAAAPVAGQRQRLAVCALDVLDGAEDLAVFGAASRFSARAARAARRLEQAERAASRTASVLGAAGLVVAGVTAAVVAWQALRSGADQVQVAVVALTALVAVEAVLPLAGAAQRMRDVLASARRVAALLASPPPVASRGGASLPAGPLSVELLGVTVAFDTAASPARTFCAHGRAAWGGVALDRVDVRVERGRRVAIVGASGAGKSTLLAAVAGAVTPLAGSVQLAGRDLAAYAEDDVRAAVRGLTQDAHVFAGTVRANLLLARPDASQAQVEAAARRARFLEVVRELPDGWDTVVGEGGRGLSGGQRQRLLLARALLADPPVLVLDEPTEALDTATADEITRELLTWPGGGTLLLVTHRLAALGDADEVLVLDRGRVVQRGRHDDLVARPGPYRDLWEAERLSA</sequence>
<feature type="transmembrane region" description="Helical" evidence="7">
    <location>
        <begin position="185"/>
        <end position="210"/>
    </location>
</feature>
<dbReference type="SUPFAM" id="SSF52540">
    <property type="entry name" value="P-loop containing nucleoside triphosphate hydrolases"/>
    <property type="match status" value="1"/>
</dbReference>
<keyword evidence="6 7" id="KW-0472">Membrane</keyword>
<keyword evidence="4" id="KW-0067">ATP-binding</keyword>
<comment type="caution">
    <text evidence="10">The sequence shown here is derived from an EMBL/GenBank/DDBJ whole genome shotgun (WGS) entry which is preliminary data.</text>
</comment>
<dbReference type="InterPro" id="IPR039421">
    <property type="entry name" value="Type_1_exporter"/>
</dbReference>
<dbReference type="PANTHER" id="PTHR24221:SF654">
    <property type="entry name" value="ATP-BINDING CASSETTE SUB-FAMILY B MEMBER 6"/>
    <property type="match status" value="1"/>
</dbReference>
<dbReference type="InterPro" id="IPR003593">
    <property type="entry name" value="AAA+_ATPase"/>
</dbReference>
<dbReference type="InterPro" id="IPR011527">
    <property type="entry name" value="ABC1_TM_dom"/>
</dbReference>
<dbReference type="PROSITE" id="PS00211">
    <property type="entry name" value="ABC_TRANSPORTER_1"/>
    <property type="match status" value="1"/>
</dbReference>
<evidence type="ECO:0008006" key="12">
    <source>
        <dbReference type="Google" id="ProtNLM"/>
    </source>
</evidence>
<dbReference type="InterPro" id="IPR036640">
    <property type="entry name" value="ABC1_TM_sf"/>
</dbReference>
<dbReference type="InterPro" id="IPR003439">
    <property type="entry name" value="ABC_transporter-like_ATP-bd"/>
</dbReference>
<keyword evidence="3" id="KW-0547">Nucleotide-binding</keyword>
<organism evidence="10 11">
    <name type="scientific">Actinomadura keratinilytica</name>
    <dbReference type="NCBI Taxonomy" id="547461"/>
    <lineage>
        <taxon>Bacteria</taxon>
        <taxon>Bacillati</taxon>
        <taxon>Actinomycetota</taxon>
        <taxon>Actinomycetes</taxon>
        <taxon>Streptosporangiales</taxon>
        <taxon>Thermomonosporaceae</taxon>
        <taxon>Actinomadura</taxon>
    </lineage>
</organism>
<dbReference type="SMART" id="SM00382">
    <property type="entry name" value="AAA"/>
    <property type="match status" value="1"/>
</dbReference>
<keyword evidence="11" id="KW-1185">Reference proteome</keyword>
<dbReference type="InterPro" id="IPR027417">
    <property type="entry name" value="P-loop_NTPase"/>
</dbReference>
<gene>
    <name evidence="10" type="ORF">GCM10022416_34580</name>
</gene>
<accession>A0ABP7YZ78</accession>
<evidence type="ECO:0000313" key="10">
    <source>
        <dbReference type="EMBL" id="GAA4144138.1"/>
    </source>
</evidence>
<evidence type="ECO:0000256" key="1">
    <source>
        <dbReference type="ARBA" id="ARBA00004651"/>
    </source>
</evidence>
<dbReference type="PROSITE" id="PS50893">
    <property type="entry name" value="ABC_TRANSPORTER_2"/>
    <property type="match status" value="1"/>
</dbReference>
<comment type="subcellular location">
    <subcellularLocation>
        <location evidence="1">Cell membrane</location>
        <topology evidence="1">Multi-pass membrane protein</topology>
    </subcellularLocation>
</comment>
<dbReference type="Pfam" id="PF00005">
    <property type="entry name" value="ABC_tran"/>
    <property type="match status" value="1"/>
</dbReference>
<evidence type="ECO:0000313" key="11">
    <source>
        <dbReference type="Proteomes" id="UP001500266"/>
    </source>
</evidence>
<dbReference type="SUPFAM" id="SSF90123">
    <property type="entry name" value="ABC transporter transmembrane region"/>
    <property type="match status" value="1"/>
</dbReference>
<protein>
    <recommendedName>
        <fullName evidence="12">Thiol reductant ABC exporter subunit CydC</fullName>
    </recommendedName>
</protein>
<dbReference type="Proteomes" id="UP001500266">
    <property type="component" value="Unassembled WGS sequence"/>
</dbReference>
<dbReference type="PANTHER" id="PTHR24221">
    <property type="entry name" value="ATP-BINDING CASSETTE SUB-FAMILY B"/>
    <property type="match status" value="1"/>
</dbReference>
<feature type="transmembrane region" description="Helical" evidence="7">
    <location>
        <begin position="266"/>
        <end position="287"/>
    </location>
</feature>
<evidence type="ECO:0000256" key="3">
    <source>
        <dbReference type="ARBA" id="ARBA00022741"/>
    </source>
</evidence>